<dbReference type="InterPro" id="IPR003140">
    <property type="entry name" value="PLipase/COase/thioEstase"/>
</dbReference>
<dbReference type="Gene3D" id="3.40.50.1820">
    <property type="entry name" value="alpha/beta hydrolase"/>
    <property type="match status" value="1"/>
</dbReference>
<dbReference type="AlphaFoldDB" id="A0A8X7N5J0"/>
<keyword evidence="4" id="KW-1185">Reference proteome</keyword>
<evidence type="ECO:0000256" key="1">
    <source>
        <dbReference type="SAM" id="MobiDB-lite"/>
    </source>
</evidence>
<protein>
    <recommendedName>
        <fullName evidence="2">Phospholipase/carboxylesterase/thioesterase domain-containing protein</fullName>
    </recommendedName>
</protein>
<name>A0A8X7N5J0_9BASI</name>
<reference evidence="3" key="1">
    <citation type="submission" date="2016-04" db="EMBL/GenBank/DDBJ databases">
        <authorList>
            <person name="Nguyen H.D."/>
            <person name="Samba Siva P."/>
            <person name="Cullis J."/>
            <person name="Levesque C.A."/>
            <person name="Hambleton S."/>
        </authorList>
    </citation>
    <scope>NUCLEOTIDE SEQUENCE</scope>
    <source>
        <strain evidence="3">DAOMC 236422</strain>
    </source>
</reference>
<dbReference type="Proteomes" id="UP000078113">
    <property type="component" value="Unassembled WGS sequence"/>
</dbReference>
<dbReference type="SUPFAM" id="SSF53474">
    <property type="entry name" value="alpha/beta-Hydrolases"/>
    <property type="match status" value="1"/>
</dbReference>
<dbReference type="EMBL" id="LWDG02000221">
    <property type="protein sequence ID" value="KAE8267517.1"/>
    <property type="molecule type" value="Genomic_DNA"/>
</dbReference>
<proteinExistence type="predicted"/>
<sequence>MIELTTPPQHDSEPIHKPSPRPSHPAIAPFQPHIYIPSPSSSPSSNLLIILPGLGDHPQSYSSLASSLQNTLPQTAILILRPPTPIPLLADPDQHPSQAPHAWWDAFDLLTGDTLPPQAQNPRSCLDQLSKLLDYLTAPLSSNGCAWPSHTLHLFGYGQGGTAALESAIAWTRSQRISSSPARDTHELGSVVSVCGPMLSQPGSLSTPRRPASIPILSFLRHPSADNSAPQAITERNKLKTAFQPSPQVVVLPGNEDTMLRGKSEFDILIKFWSEQAKWRNRSQWELGQQEGVYRVA</sequence>
<dbReference type="GO" id="GO:0016787">
    <property type="term" value="F:hydrolase activity"/>
    <property type="evidence" value="ECO:0007669"/>
    <property type="project" value="InterPro"/>
</dbReference>
<feature type="domain" description="Phospholipase/carboxylesterase/thioesterase" evidence="2">
    <location>
        <begin position="40"/>
        <end position="171"/>
    </location>
</feature>
<comment type="caution">
    <text evidence="3">The sequence shown here is derived from an EMBL/GenBank/DDBJ whole genome shotgun (WGS) entry which is preliminary data.</text>
</comment>
<organism evidence="3 4">
    <name type="scientific">Tilletia walkeri</name>
    <dbReference type="NCBI Taxonomy" id="117179"/>
    <lineage>
        <taxon>Eukaryota</taxon>
        <taxon>Fungi</taxon>
        <taxon>Dikarya</taxon>
        <taxon>Basidiomycota</taxon>
        <taxon>Ustilaginomycotina</taxon>
        <taxon>Exobasidiomycetes</taxon>
        <taxon>Tilletiales</taxon>
        <taxon>Tilletiaceae</taxon>
        <taxon>Tilletia</taxon>
    </lineage>
</organism>
<gene>
    <name evidence="3" type="ORF">A4X09_0g4832</name>
</gene>
<evidence type="ECO:0000313" key="3">
    <source>
        <dbReference type="EMBL" id="KAE8267517.1"/>
    </source>
</evidence>
<evidence type="ECO:0000259" key="2">
    <source>
        <dbReference type="Pfam" id="PF02230"/>
    </source>
</evidence>
<dbReference type="InterPro" id="IPR029058">
    <property type="entry name" value="AB_hydrolase_fold"/>
</dbReference>
<accession>A0A8X7N5J0</accession>
<evidence type="ECO:0000313" key="4">
    <source>
        <dbReference type="Proteomes" id="UP000078113"/>
    </source>
</evidence>
<reference evidence="3" key="2">
    <citation type="journal article" date="2019" name="IMA Fungus">
        <title>Genome sequencing and comparison of five Tilletia species to identify candidate genes for the detection of regulated species infecting wheat.</title>
        <authorList>
            <person name="Nguyen H.D.T."/>
            <person name="Sultana T."/>
            <person name="Kesanakurti P."/>
            <person name="Hambleton S."/>
        </authorList>
    </citation>
    <scope>NUCLEOTIDE SEQUENCE</scope>
    <source>
        <strain evidence="3">DAOMC 236422</strain>
    </source>
</reference>
<dbReference type="Pfam" id="PF02230">
    <property type="entry name" value="Abhydrolase_2"/>
    <property type="match status" value="1"/>
</dbReference>
<feature type="region of interest" description="Disordered" evidence="1">
    <location>
        <begin position="1"/>
        <end position="35"/>
    </location>
</feature>